<name>A0AAV8FB73_9POAL</name>
<dbReference type="SUPFAM" id="SSF82199">
    <property type="entry name" value="SET domain"/>
    <property type="match status" value="1"/>
</dbReference>
<sequence length="627" mass="70229">MVMEMAMRARDDIDIPMSQDLTPPIPPLAASLHCSFLASHCSSCFHPLQSNPNCSLSCPNCTGSVNYCSPVCLASDSAPHTSSGECQYFLKMKNLQSGSDHLIHDSTDLRVALRLLHFCQRNGLVQFSDRLGGLLVGDLEEVLGEGGELAERIKDDALLMSSIRSDQQQPVRGAQLEMMVLLAVLRNSVEVQVGEGWSIGVAVYGPHFSWFNHSCSPNAFYRFQLYECSASCESTGFLVVPSPMGETTNMIEGSDKRESTTTQEHCVFSPRVVLRSIKPINKGEEVCITYTDLLQPKSDGIIFSVVQDIRHLDLWSKYRFTCQCSRCTESPQSYVDYILTCDSRTLNSRNSIITSTGKASGYKQLSDAVQEAIEEYASFDNPKLCCDKLETILSQNSFMNSLHVSELAEDQFSVHPLHHLSLMAYTTLASAYKWRSQISDNKQLFNLSRISVAYFTLLCLSTYRLFLWEPSLMASTSHFLLSAGEAMLDLLGNNKLEHFILSNSQFHVSVDSLPWVEFQSTNIHFVKCVSELLLQCWPFLVQNSLYLEIVKSPIDFSCDDFENNQLGVSLIKQECFVCESNLEKFDKEQECLCKLAVHCLMHGMYLASICYGSNCHLADKAKDLLNC</sequence>
<evidence type="ECO:0000259" key="1">
    <source>
        <dbReference type="Pfam" id="PF00856"/>
    </source>
</evidence>
<dbReference type="CDD" id="cd20071">
    <property type="entry name" value="SET_SMYD"/>
    <property type="match status" value="1"/>
</dbReference>
<dbReference type="PANTHER" id="PTHR47780:SF1">
    <property type="entry name" value="PROTEIN SET DOMAIN GROUP 41"/>
    <property type="match status" value="1"/>
</dbReference>
<dbReference type="Proteomes" id="UP001140206">
    <property type="component" value="Chromosome 2"/>
</dbReference>
<dbReference type="PANTHER" id="PTHR47780">
    <property type="entry name" value="PROTEIN SET DOMAIN GROUP 41"/>
    <property type="match status" value="1"/>
</dbReference>
<evidence type="ECO:0000313" key="2">
    <source>
        <dbReference type="EMBL" id="KAJ4790259.1"/>
    </source>
</evidence>
<proteinExistence type="predicted"/>
<dbReference type="Gene3D" id="2.170.270.10">
    <property type="entry name" value="SET domain"/>
    <property type="match status" value="2"/>
</dbReference>
<accession>A0AAV8FB73</accession>
<organism evidence="2 3">
    <name type="scientific">Rhynchospora pubera</name>
    <dbReference type="NCBI Taxonomy" id="906938"/>
    <lineage>
        <taxon>Eukaryota</taxon>
        <taxon>Viridiplantae</taxon>
        <taxon>Streptophyta</taxon>
        <taxon>Embryophyta</taxon>
        <taxon>Tracheophyta</taxon>
        <taxon>Spermatophyta</taxon>
        <taxon>Magnoliopsida</taxon>
        <taxon>Liliopsida</taxon>
        <taxon>Poales</taxon>
        <taxon>Cyperaceae</taxon>
        <taxon>Cyperoideae</taxon>
        <taxon>Rhynchosporeae</taxon>
        <taxon>Rhynchospora</taxon>
    </lineage>
</organism>
<dbReference type="InterPro" id="IPR046341">
    <property type="entry name" value="SET_dom_sf"/>
</dbReference>
<feature type="domain" description="SET" evidence="1">
    <location>
        <begin position="197"/>
        <end position="290"/>
    </location>
</feature>
<evidence type="ECO:0000313" key="3">
    <source>
        <dbReference type="Proteomes" id="UP001140206"/>
    </source>
</evidence>
<keyword evidence="3" id="KW-1185">Reference proteome</keyword>
<dbReference type="Pfam" id="PF00856">
    <property type="entry name" value="SET"/>
    <property type="match status" value="1"/>
</dbReference>
<dbReference type="EMBL" id="JAMFTS010000002">
    <property type="protein sequence ID" value="KAJ4790259.1"/>
    <property type="molecule type" value="Genomic_DNA"/>
</dbReference>
<dbReference type="Gene3D" id="1.10.220.160">
    <property type="match status" value="1"/>
</dbReference>
<dbReference type="InterPro" id="IPR001214">
    <property type="entry name" value="SET_dom"/>
</dbReference>
<dbReference type="Gene3D" id="6.10.140.2220">
    <property type="match status" value="1"/>
</dbReference>
<gene>
    <name evidence="2" type="ORF">LUZ62_041505</name>
</gene>
<protein>
    <submittedName>
        <fullName evidence="2">Protein SET DOMAIN GROUP 41</fullName>
    </submittedName>
</protein>
<dbReference type="AlphaFoldDB" id="A0AAV8FB73"/>
<reference evidence="2" key="1">
    <citation type="submission" date="2022-08" db="EMBL/GenBank/DDBJ databases">
        <authorList>
            <person name="Marques A."/>
        </authorList>
    </citation>
    <scope>NUCLEOTIDE SEQUENCE</scope>
    <source>
        <strain evidence="2">RhyPub2mFocal</strain>
        <tissue evidence="2">Leaves</tissue>
    </source>
</reference>
<comment type="caution">
    <text evidence="2">The sequence shown here is derived from an EMBL/GenBank/DDBJ whole genome shotgun (WGS) entry which is preliminary data.</text>
</comment>